<keyword evidence="1" id="KW-1133">Transmembrane helix</keyword>
<keyword evidence="1" id="KW-0812">Transmembrane</keyword>
<evidence type="ECO:0000256" key="1">
    <source>
        <dbReference type="SAM" id="Phobius"/>
    </source>
</evidence>
<keyword evidence="1" id="KW-0472">Membrane</keyword>
<reference evidence="2" key="2">
    <citation type="submission" date="2023-05" db="EMBL/GenBank/DDBJ databases">
        <authorList>
            <consortium name="Lawrence Berkeley National Laboratory"/>
            <person name="Steindorff A."/>
            <person name="Hensen N."/>
            <person name="Bonometti L."/>
            <person name="Westerberg I."/>
            <person name="Brannstrom I.O."/>
            <person name="Guillou S."/>
            <person name="Cros-Aarteil S."/>
            <person name="Calhoun S."/>
            <person name="Haridas S."/>
            <person name="Kuo A."/>
            <person name="Mondo S."/>
            <person name="Pangilinan J."/>
            <person name="Riley R."/>
            <person name="Labutti K."/>
            <person name="Andreopoulos B."/>
            <person name="Lipzen A."/>
            <person name="Chen C."/>
            <person name="Yanf M."/>
            <person name="Daum C."/>
            <person name="Ng V."/>
            <person name="Clum A."/>
            <person name="Ohm R."/>
            <person name="Martin F."/>
            <person name="Silar P."/>
            <person name="Natvig D."/>
            <person name="Lalanne C."/>
            <person name="Gautier V."/>
            <person name="Ament-Velasquez S.L."/>
            <person name="Kruys A."/>
            <person name="Hutchinson M.I."/>
            <person name="Powell A.J."/>
            <person name="Barry K."/>
            <person name="Miller A.N."/>
            <person name="Grigoriev I.V."/>
            <person name="Debuchy R."/>
            <person name="Gladieux P."/>
            <person name="Thoren M.H."/>
            <person name="Johannesson H."/>
        </authorList>
    </citation>
    <scope>NUCLEOTIDE SEQUENCE</scope>
    <source>
        <strain evidence="2">PSN309</strain>
    </source>
</reference>
<feature type="transmembrane region" description="Helical" evidence="1">
    <location>
        <begin position="12"/>
        <end position="33"/>
    </location>
</feature>
<dbReference type="AlphaFoldDB" id="A0AAN6WPP7"/>
<dbReference type="EMBL" id="MU864505">
    <property type="protein sequence ID" value="KAK4184097.1"/>
    <property type="molecule type" value="Genomic_DNA"/>
</dbReference>
<evidence type="ECO:0000313" key="3">
    <source>
        <dbReference type="Proteomes" id="UP001302126"/>
    </source>
</evidence>
<dbReference type="Proteomes" id="UP001302126">
    <property type="component" value="Unassembled WGS sequence"/>
</dbReference>
<protein>
    <submittedName>
        <fullName evidence="2">Uncharacterized protein</fullName>
    </submittedName>
</protein>
<sequence length="84" mass="9235">MDRCKSAAQLFLRDLPIIPLLLALNLCLALQYLPNHLRALFADGAGTAVVNGGLACSPILMNPRIWYLGYRGDVDERTFAVGEF</sequence>
<organism evidence="2 3">
    <name type="scientific">Podospora australis</name>
    <dbReference type="NCBI Taxonomy" id="1536484"/>
    <lineage>
        <taxon>Eukaryota</taxon>
        <taxon>Fungi</taxon>
        <taxon>Dikarya</taxon>
        <taxon>Ascomycota</taxon>
        <taxon>Pezizomycotina</taxon>
        <taxon>Sordariomycetes</taxon>
        <taxon>Sordariomycetidae</taxon>
        <taxon>Sordariales</taxon>
        <taxon>Podosporaceae</taxon>
        <taxon>Podospora</taxon>
    </lineage>
</organism>
<proteinExistence type="predicted"/>
<feature type="transmembrane region" description="Helical" evidence="1">
    <location>
        <begin position="39"/>
        <end position="61"/>
    </location>
</feature>
<reference evidence="2" key="1">
    <citation type="journal article" date="2023" name="Mol. Phylogenet. Evol.">
        <title>Genome-scale phylogeny and comparative genomics of the fungal order Sordariales.</title>
        <authorList>
            <person name="Hensen N."/>
            <person name="Bonometti L."/>
            <person name="Westerberg I."/>
            <person name="Brannstrom I.O."/>
            <person name="Guillou S."/>
            <person name="Cros-Aarteil S."/>
            <person name="Calhoun S."/>
            <person name="Haridas S."/>
            <person name="Kuo A."/>
            <person name="Mondo S."/>
            <person name="Pangilinan J."/>
            <person name="Riley R."/>
            <person name="LaButti K."/>
            <person name="Andreopoulos B."/>
            <person name="Lipzen A."/>
            <person name="Chen C."/>
            <person name="Yan M."/>
            <person name="Daum C."/>
            <person name="Ng V."/>
            <person name="Clum A."/>
            <person name="Steindorff A."/>
            <person name="Ohm R.A."/>
            <person name="Martin F."/>
            <person name="Silar P."/>
            <person name="Natvig D.O."/>
            <person name="Lalanne C."/>
            <person name="Gautier V."/>
            <person name="Ament-Velasquez S.L."/>
            <person name="Kruys A."/>
            <person name="Hutchinson M.I."/>
            <person name="Powell A.J."/>
            <person name="Barry K."/>
            <person name="Miller A.N."/>
            <person name="Grigoriev I.V."/>
            <person name="Debuchy R."/>
            <person name="Gladieux P."/>
            <person name="Hiltunen Thoren M."/>
            <person name="Johannesson H."/>
        </authorList>
    </citation>
    <scope>NUCLEOTIDE SEQUENCE</scope>
    <source>
        <strain evidence="2">PSN309</strain>
    </source>
</reference>
<gene>
    <name evidence="2" type="ORF">QBC35DRAFT_67645</name>
</gene>
<accession>A0AAN6WPP7</accession>
<name>A0AAN6WPP7_9PEZI</name>
<comment type="caution">
    <text evidence="2">The sequence shown here is derived from an EMBL/GenBank/DDBJ whole genome shotgun (WGS) entry which is preliminary data.</text>
</comment>
<keyword evidence="3" id="KW-1185">Reference proteome</keyword>
<evidence type="ECO:0000313" key="2">
    <source>
        <dbReference type="EMBL" id="KAK4184097.1"/>
    </source>
</evidence>